<organism evidence="2 3">
    <name type="scientific">Pelagicoccus enzymogenes</name>
    <dbReference type="NCBI Taxonomy" id="2773457"/>
    <lineage>
        <taxon>Bacteria</taxon>
        <taxon>Pseudomonadati</taxon>
        <taxon>Verrucomicrobiota</taxon>
        <taxon>Opitutia</taxon>
        <taxon>Puniceicoccales</taxon>
        <taxon>Pelagicoccaceae</taxon>
        <taxon>Pelagicoccus</taxon>
    </lineage>
</organism>
<proteinExistence type="predicted"/>
<keyword evidence="1" id="KW-1133">Transmembrane helix</keyword>
<evidence type="ECO:0000256" key="1">
    <source>
        <dbReference type="SAM" id="Phobius"/>
    </source>
</evidence>
<accession>A0A927FDW7</accession>
<reference evidence="2" key="1">
    <citation type="submission" date="2020-09" db="EMBL/GenBank/DDBJ databases">
        <title>Pelagicoccus enzymogenes sp. nov. with an EPS production, isolated from marine sediment.</title>
        <authorList>
            <person name="Feng X."/>
        </authorList>
    </citation>
    <scope>NUCLEOTIDE SEQUENCE</scope>
    <source>
        <strain evidence="2">NFK12</strain>
    </source>
</reference>
<evidence type="ECO:0000313" key="3">
    <source>
        <dbReference type="Proteomes" id="UP000622317"/>
    </source>
</evidence>
<feature type="transmembrane region" description="Helical" evidence="1">
    <location>
        <begin position="54"/>
        <end position="75"/>
    </location>
</feature>
<sequence>MGRLTDKNQRRRLGKLHSESKSSAFDSKGFAAGIFFGVALLFAVSSQYAPMDIFIRFMLGALVILFVAVSVMIVLEKRNATKTGLVAIGLFCVLFIYNLVTTGRVGFGFLWLVAVLFATKKLLEFDAYLRAKK</sequence>
<gene>
    <name evidence="2" type="ORF">IEN85_20510</name>
</gene>
<name>A0A927FDW7_9BACT</name>
<protein>
    <submittedName>
        <fullName evidence="2">Uncharacterized protein</fullName>
    </submittedName>
</protein>
<evidence type="ECO:0000313" key="2">
    <source>
        <dbReference type="EMBL" id="MBD5781895.1"/>
    </source>
</evidence>
<dbReference type="AlphaFoldDB" id="A0A927FDW7"/>
<keyword evidence="1" id="KW-0812">Transmembrane</keyword>
<dbReference type="Proteomes" id="UP000622317">
    <property type="component" value="Unassembled WGS sequence"/>
</dbReference>
<dbReference type="RefSeq" id="WP_191618973.1">
    <property type="nucleotide sequence ID" value="NZ_JACYFG010000051.1"/>
</dbReference>
<dbReference type="EMBL" id="JACYFG010000051">
    <property type="protein sequence ID" value="MBD5781895.1"/>
    <property type="molecule type" value="Genomic_DNA"/>
</dbReference>
<keyword evidence="1" id="KW-0472">Membrane</keyword>
<comment type="caution">
    <text evidence="2">The sequence shown here is derived from an EMBL/GenBank/DDBJ whole genome shotgun (WGS) entry which is preliminary data.</text>
</comment>
<feature type="transmembrane region" description="Helical" evidence="1">
    <location>
        <begin position="29"/>
        <end position="48"/>
    </location>
</feature>
<keyword evidence="3" id="KW-1185">Reference proteome</keyword>
<feature type="transmembrane region" description="Helical" evidence="1">
    <location>
        <begin position="82"/>
        <end position="100"/>
    </location>
</feature>